<dbReference type="GO" id="GO:0006355">
    <property type="term" value="P:regulation of DNA-templated transcription"/>
    <property type="evidence" value="ECO:0007669"/>
    <property type="project" value="InterPro"/>
</dbReference>
<dbReference type="SUPFAM" id="SSF47413">
    <property type="entry name" value="lambda repressor-like DNA-binding domains"/>
    <property type="match status" value="1"/>
</dbReference>
<accession>A0A2B0MP71</accession>
<evidence type="ECO:0000313" key="2">
    <source>
        <dbReference type="EMBL" id="PFK43310.1"/>
    </source>
</evidence>
<dbReference type="InterPro" id="IPR000843">
    <property type="entry name" value="HTH_LacI"/>
</dbReference>
<sequence length="19" mass="1946">MANIRDIAKLAGVSVTTVS</sequence>
<dbReference type="GO" id="GO:0003677">
    <property type="term" value="F:DNA binding"/>
    <property type="evidence" value="ECO:0007669"/>
    <property type="project" value="InterPro"/>
</dbReference>
<evidence type="ECO:0000259" key="1">
    <source>
        <dbReference type="PROSITE" id="PS50932"/>
    </source>
</evidence>
<reference evidence="2 3" key="1">
    <citation type="submission" date="2017-09" db="EMBL/GenBank/DDBJ databases">
        <title>Large-scale bioinformatics analysis of Bacillus genomes uncovers conserved roles of natural products in bacterial physiology.</title>
        <authorList>
            <consortium name="Agbiome Team Llc"/>
            <person name="Bleich R.M."/>
            <person name="Grubbs K.J."/>
            <person name="Santa Maria K.C."/>
            <person name="Allen S.E."/>
            <person name="Farag S."/>
            <person name="Shank E.A."/>
            <person name="Bowers A."/>
        </authorList>
    </citation>
    <scope>NUCLEOTIDE SEQUENCE [LARGE SCALE GENOMIC DNA]</scope>
    <source>
        <strain evidence="2 3">AFS083043</strain>
    </source>
</reference>
<dbReference type="PROSITE" id="PS50932">
    <property type="entry name" value="HTH_LACI_2"/>
    <property type="match status" value="1"/>
</dbReference>
<protein>
    <recommendedName>
        <fullName evidence="1">HTH lacI-type domain-containing protein</fullName>
    </recommendedName>
</protein>
<gene>
    <name evidence="2" type="ORF">COI93_10395</name>
</gene>
<evidence type="ECO:0000313" key="3">
    <source>
        <dbReference type="Proteomes" id="UP000242656"/>
    </source>
</evidence>
<name>A0A2B0MP71_BACCE</name>
<dbReference type="InterPro" id="IPR010982">
    <property type="entry name" value="Lambda_DNA-bd_dom_sf"/>
</dbReference>
<dbReference type="EMBL" id="NUWN01000035">
    <property type="protein sequence ID" value="PFK43310.1"/>
    <property type="molecule type" value="Genomic_DNA"/>
</dbReference>
<dbReference type="Gene3D" id="1.10.260.40">
    <property type="entry name" value="lambda repressor-like DNA-binding domains"/>
    <property type="match status" value="1"/>
</dbReference>
<dbReference type="Pfam" id="PF00356">
    <property type="entry name" value="LacI"/>
    <property type="match status" value="1"/>
</dbReference>
<dbReference type="Proteomes" id="UP000242656">
    <property type="component" value="Unassembled WGS sequence"/>
</dbReference>
<organism evidence="2 3">
    <name type="scientific">Bacillus cereus</name>
    <dbReference type="NCBI Taxonomy" id="1396"/>
    <lineage>
        <taxon>Bacteria</taxon>
        <taxon>Bacillati</taxon>
        <taxon>Bacillota</taxon>
        <taxon>Bacilli</taxon>
        <taxon>Bacillales</taxon>
        <taxon>Bacillaceae</taxon>
        <taxon>Bacillus</taxon>
        <taxon>Bacillus cereus group</taxon>
    </lineage>
</organism>
<dbReference type="AlphaFoldDB" id="A0A2B0MP71"/>
<proteinExistence type="predicted"/>
<feature type="domain" description="HTH lacI-type" evidence="1">
    <location>
        <begin position="2"/>
        <end position="19"/>
    </location>
</feature>
<comment type="caution">
    <text evidence="2">The sequence shown here is derived from an EMBL/GenBank/DDBJ whole genome shotgun (WGS) entry which is preliminary data.</text>
</comment>